<evidence type="ECO:0000259" key="7">
    <source>
        <dbReference type="Pfam" id="PF08281"/>
    </source>
</evidence>
<dbReference type="InterPro" id="IPR013325">
    <property type="entry name" value="RNA_pol_sigma_r2"/>
</dbReference>
<accession>A0A5B9EBW1</accession>
<dbReference type="Gene3D" id="1.10.10.10">
    <property type="entry name" value="Winged helix-like DNA-binding domain superfamily/Winged helix DNA-binding domain"/>
    <property type="match status" value="1"/>
</dbReference>
<protein>
    <submittedName>
        <fullName evidence="8">Sigma-70 family RNA polymerase sigma factor</fullName>
    </submittedName>
</protein>
<dbReference type="KEGG" id="talb:FTW19_05530"/>
<dbReference type="InterPro" id="IPR013249">
    <property type="entry name" value="RNA_pol_sigma70_r4_t2"/>
</dbReference>
<feature type="domain" description="RNA polymerase sigma-70 region 2" evidence="6">
    <location>
        <begin position="38"/>
        <end position="101"/>
    </location>
</feature>
<dbReference type="InterPro" id="IPR007627">
    <property type="entry name" value="RNA_pol_sigma70_r2"/>
</dbReference>
<sequence>MQAGTAMGNLVSAIGIRAEDAALVAELKAGSEEAFAQLIGQYSQPIYSLIARSLQDPADAADITQDVFIKVFRNIGSFHGDSSLRTWVYRIALHEASNQRRWWKRHKKQEITIDGEFESDDPGETFLLRDTLASRDGSPFDKAIQSEMRARVEAALHEVPESFRTVLILREIEGFAYDEIAEILDINMGTVKSRLMRGRAAMRQALETREALESEQRAAASKRATEKWLEAAR</sequence>
<dbReference type="GO" id="GO:0003677">
    <property type="term" value="F:DNA binding"/>
    <property type="evidence" value="ECO:0007669"/>
    <property type="project" value="UniProtKB-KW"/>
</dbReference>
<name>A0A5B9EBW1_9BACT</name>
<proteinExistence type="inferred from homology"/>
<dbReference type="InterPro" id="IPR014284">
    <property type="entry name" value="RNA_pol_sigma-70_dom"/>
</dbReference>
<dbReference type="InterPro" id="IPR013324">
    <property type="entry name" value="RNA_pol_sigma_r3/r4-like"/>
</dbReference>
<dbReference type="Gene3D" id="1.10.1740.10">
    <property type="match status" value="1"/>
</dbReference>
<evidence type="ECO:0000256" key="2">
    <source>
        <dbReference type="ARBA" id="ARBA00023015"/>
    </source>
</evidence>
<feature type="domain" description="RNA polymerase sigma factor 70 region 4 type 2" evidence="7">
    <location>
        <begin position="150"/>
        <end position="202"/>
    </location>
</feature>
<keyword evidence="4" id="KW-0238">DNA-binding</keyword>
<evidence type="ECO:0000313" key="8">
    <source>
        <dbReference type="EMBL" id="QEE27516.1"/>
    </source>
</evidence>
<dbReference type="Pfam" id="PF04542">
    <property type="entry name" value="Sigma70_r2"/>
    <property type="match status" value="1"/>
</dbReference>
<dbReference type="SUPFAM" id="SSF88946">
    <property type="entry name" value="Sigma2 domain of RNA polymerase sigma factors"/>
    <property type="match status" value="1"/>
</dbReference>
<dbReference type="RefSeq" id="WP_147646707.1">
    <property type="nucleotide sequence ID" value="NZ_CP042806.1"/>
</dbReference>
<evidence type="ECO:0000256" key="5">
    <source>
        <dbReference type="ARBA" id="ARBA00023163"/>
    </source>
</evidence>
<keyword evidence="5" id="KW-0804">Transcription</keyword>
<dbReference type="GO" id="GO:0006352">
    <property type="term" value="P:DNA-templated transcription initiation"/>
    <property type="evidence" value="ECO:0007669"/>
    <property type="project" value="InterPro"/>
</dbReference>
<dbReference type="CDD" id="cd06171">
    <property type="entry name" value="Sigma70_r4"/>
    <property type="match status" value="1"/>
</dbReference>
<evidence type="ECO:0000259" key="6">
    <source>
        <dbReference type="Pfam" id="PF04542"/>
    </source>
</evidence>
<dbReference type="GO" id="GO:0016987">
    <property type="term" value="F:sigma factor activity"/>
    <property type="evidence" value="ECO:0007669"/>
    <property type="project" value="UniProtKB-KW"/>
</dbReference>
<organism evidence="8 9">
    <name type="scientific">Terriglobus albidus</name>
    <dbReference type="NCBI Taxonomy" id="1592106"/>
    <lineage>
        <taxon>Bacteria</taxon>
        <taxon>Pseudomonadati</taxon>
        <taxon>Acidobacteriota</taxon>
        <taxon>Terriglobia</taxon>
        <taxon>Terriglobales</taxon>
        <taxon>Acidobacteriaceae</taxon>
        <taxon>Terriglobus</taxon>
    </lineage>
</organism>
<evidence type="ECO:0000256" key="4">
    <source>
        <dbReference type="ARBA" id="ARBA00023125"/>
    </source>
</evidence>
<dbReference type="PANTHER" id="PTHR43133">
    <property type="entry name" value="RNA POLYMERASE ECF-TYPE SIGMA FACTO"/>
    <property type="match status" value="1"/>
</dbReference>
<dbReference type="Pfam" id="PF08281">
    <property type="entry name" value="Sigma70_r4_2"/>
    <property type="match status" value="1"/>
</dbReference>
<dbReference type="NCBIfam" id="TIGR02937">
    <property type="entry name" value="sigma70-ECF"/>
    <property type="match status" value="1"/>
</dbReference>
<keyword evidence="3" id="KW-0731">Sigma factor</keyword>
<keyword evidence="2" id="KW-0805">Transcription regulation</keyword>
<dbReference type="OrthoDB" id="9784984at2"/>
<dbReference type="SUPFAM" id="SSF88659">
    <property type="entry name" value="Sigma3 and sigma4 domains of RNA polymerase sigma factors"/>
    <property type="match status" value="1"/>
</dbReference>
<dbReference type="InterPro" id="IPR036388">
    <property type="entry name" value="WH-like_DNA-bd_sf"/>
</dbReference>
<dbReference type="AlphaFoldDB" id="A0A5B9EBW1"/>
<comment type="similarity">
    <text evidence="1">Belongs to the sigma-70 factor family. ECF subfamily.</text>
</comment>
<keyword evidence="9" id="KW-1185">Reference proteome</keyword>
<dbReference type="Proteomes" id="UP000321820">
    <property type="component" value="Chromosome"/>
</dbReference>
<dbReference type="InterPro" id="IPR039425">
    <property type="entry name" value="RNA_pol_sigma-70-like"/>
</dbReference>
<dbReference type="EMBL" id="CP042806">
    <property type="protein sequence ID" value="QEE27516.1"/>
    <property type="molecule type" value="Genomic_DNA"/>
</dbReference>
<evidence type="ECO:0000256" key="3">
    <source>
        <dbReference type="ARBA" id="ARBA00023082"/>
    </source>
</evidence>
<evidence type="ECO:0000313" key="9">
    <source>
        <dbReference type="Proteomes" id="UP000321820"/>
    </source>
</evidence>
<dbReference type="PANTHER" id="PTHR43133:SF8">
    <property type="entry name" value="RNA POLYMERASE SIGMA FACTOR HI_1459-RELATED"/>
    <property type="match status" value="1"/>
</dbReference>
<gene>
    <name evidence="8" type="ORF">FTW19_05530</name>
</gene>
<evidence type="ECO:0000256" key="1">
    <source>
        <dbReference type="ARBA" id="ARBA00010641"/>
    </source>
</evidence>
<reference evidence="8 9" key="1">
    <citation type="submission" date="2019-08" db="EMBL/GenBank/DDBJ databases">
        <title>Complete genome sequence of Terriglobus albidus strain ORNL.</title>
        <authorList>
            <person name="Podar M."/>
        </authorList>
    </citation>
    <scope>NUCLEOTIDE SEQUENCE [LARGE SCALE GENOMIC DNA]</scope>
    <source>
        <strain evidence="8 9">ORNL</strain>
    </source>
</reference>